<feature type="domain" description="Transposase Tc1-like" evidence="1">
    <location>
        <begin position="21"/>
        <end position="91"/>
    </location>
</feature>
<evidence type="ECO:0000313" key="2">
    <source>
        <dbReference type="Ensembl" id="ENSELUP00000096288.1"/>
    </source>
</evidence>
<dbReference type="GO" id="GO:0003677">
    <property type="term" value="F:DNA binding"/>
    <property type="evidence" value="ECO:0007669"/>
    <property type="project" value="InterPro"/>
</dbReference>
<dbReference type="Gene3D" id="3.30.420.10">
    <property type="entry name" value="Ribonuclease H-like superfamily/Ribonuclease H"/>
    <property type="match status" value="1"/>
</dbReference>
<reference evidence="2" key="3">
    <citation type="submission" date="2025-09" db="UniProtKB">
        <authorList>
            <consortium name="Ensembl"/>
        </authorList>
    </citation>
    <scope>IDENTIFICATION</scope>
</reference>
<name>A0AAY5L4Q6_ESOLU</name>
<dbReference type="PANTHER" id="PTHR23022:SF135">
    <property type="entry name" value="SI:DKEY-77F5.3"/>
    <property type="match status" value="1"/>
</dbReference>
<dbReference type="PANTHER" id="PTHR23022">
    <property type="entry name" value="TRANSPOSABLE ELEMENT-RELATED"/>
    <property type="match status" value="1"/>
</dbReference>
<dbReference type="GO" id="GO:0015074">
    <property type="term" value="P:DNA integration"/>
    <property type="evidence" value="ECO:0007669"/>
    <property type="project" value="InterPro"/>
</dbReference>
<reference evidence="2" key="2">
    <citation type="submission" date="2025-08" db="UniProtKB">
        <authorList>
            <consortium name="Ensembl"/>
        </authorList>
    </citation>
    <scope>IDENTIFICATION</scope>
</reference>
<dbReference type="Ensembl" id="ENSELUT00000096089.1">
    <property type="protein sequence ID" value="ENSELUP00000096288.1"/>
    <property type="gene ID" value="ENSELUG00000045637.1"/>
</dbReference>
<protein>
    <recommendedName>
        <fullName evidence="1">Transposase Tc1-like domain-containing protein</fullName>
    </recommendedName>
</protein>
<dbReference type="GO" id="GO:0006313">
    <property type="term" value="P:DNA transposition"/>
    <property type="evidence" value="ECO:0007669"/>
    <property type="project" value="InterPro"/>
</dbReference>
<dbReference type="Proteomes" id="UP000265140">
    <property type="component" value="Chromosome 14"/>
</dbReference>
<organism evidence="2 3">
    <name type="scientific">Esox lucius</name>
    <name type="common">Northern pike</name>
    <dbReference type="NCBI Taxonomy" id="8010"/>
    <lineage>
        <taxon>Eukaryota</taxon>
        <taxon>Metazoa</taxon>
        <taxon>Chordata</taxon>
        <taxon>Craniata</taxon>
        <taxon>Vertebrata</taxon>
        <taxon>Euteleostomi</taxon>
        <taxon>Actinopterygii</taxon>
        <taxon>Neopterygii</taxon>
        <taxon>Teleostei</taxon>
        <taxon>Protacanthopterygii</taxon>
        <taxon>Esociformes</taxon>
        <taxon>Esocidae</taxon>
        <taxon>Esox</taxon>
    </lineage>
</organism>
<dbReference type="InterPro" id="IPR036397">
    <property type="entry name" value="RNaseH_sf"/>
</dbReference>
<dbReference type="InterPro" id="IPR002492">
    <property type="entry name" value="Transposase_Tc1-like"/>
</dbReference>
<dbReference type="AlphaFoldDB" id="A0AAY5L4Q6"/>
<dbReference type="GeneTree" id="ENSGT01150000287007"/>
<keyword evidence="3" id="KW-1185">Reference proteome</keyword>
<evidence type="ECO:0000259" key="1">
    <source>
        <dbReference type="Pfam" id="PF01498"/>
    </source>
</evidence>
<evidence type="ECO:0000313" key="3">
    <source>
        <dbReference type="Proteomes" id="UP000265140"/>
    </source>
</evidence>
<dbReference type="InterPro" id="IPR052338">
    <property type="entry name" value="Transposase_5"/>
</dbReference>
<dbReference type="Pfam" id="PF01498">
    <property type="entry name" value="HTH_Tnp_Tc3_2"/>
    <property type="match status" value="1"/>
</dbReference>
<sequence>GSLDTKPRSGRPRKISDKTARTIVRDTKKNSQVTLGETQAALEKDGVVVSRSTTQRYLNKNELYGRVARKKPLLRQWHKKAWLQYARQHLDTPHSFWHTVIWSDETKIELYGYNHKRYVWRGVNKAYSEQNTILTVKHGGVSLIFLCDL</sequence>
<accession>A0AAY5L4Q6</accession>
<reference evidence="2 3" key="1">
    <citation type="submission" date="2020-02" db="EMBL/GenBank/DDBJ databases">
        <title>Esox lucius (northern pike) genome, fEsoLuc1, primary haplotype.</title>
        <authorList>
            <person name="Myers G."/>
            <person name="Karagic N."/>
            <person name="Meyer A."/>
            <person name="Pippel M."/>
            <person name="Reichard M."/>
            <person name="Winkler S."/>
            <person name="Tracey A."/>
            <person name="Sims Y."/>
            <person name="Howe K."/>
            <person name="Rhie A."/>
            <person name="Formenti G."/>
            <person name="Durbin R."/>
            <person name="Fedrigo O."/>
            <person name="Jarvis E.D."/>
        </authorList>
    </citation>
    <scope>NUCLEOTIDE SEQUENCE [LARGE SCALE GENOMIC DNA]</scope>
</reference>
<proteinExistence type="predicted"/>